<proteinExistence type="predicted"/>
<dbReference type="EMBL" id="NBCO01000007">
    <property type="protein sequence ID" value="ORC90708.1"/>
    <property type="molecule type" value="Genomic_DNA"/>
</dbReference>
<dbReference type="RefSeq" id="XP_028884774.1">
    <property type="nucleotide sequence ID" value="XM_029023578.1"/>
</dbReference>
<reference evidence="1 2" key="1">
    <citation type="submission" date="2017-03" db="EMBL/GenBank/DDBJ databases">
        <title>An alternative strategy for trypanosome survival in the mammalian bloodstream revealed through genome and transcriptome analysis of the ubiquitous bovine parasite Trypanosoma (Megatrypanum) theileri.</title>
        <authorList>
            <person name="Kelly S."/>
            <person name="Ivens A."/>
            <person name="Mott A."/>
            <person name="O'Neill E."/>
            <person name="Emms D."/>
            <person name="Macleod O."/>
            <person name="Voorheis P."/>
            <person name="Matthews J."/>
            <person name="Matthews K."/>
            <person name="Carrington M."/>
        </authorList>
    </citation>
    <scope>NUCLEOTIDE SEQUENCE [LARGE SCALE GENOMIC DNA]</scope>
    <source>
        <strain evidence="1">Edinburgh</strain>
    </source>
</reference>
<dbReference type="InterPro" id="IPR038645">
    <property type="entry name" value="TTC5_OB_sf"/>
</dbReference>
<protein>
    <submittedName>
        <fullName evidence="1">Tetratricopeptide repeat domain 5</fullName>
    </submittedName>
</protein>
<accession>A0A1X0P1J7</accession>
<dbReference type="SUPFAM" id="SSF48452">
    <property type="entry name" value="TPR-like"/>
    <property type="match status" value="1"/>
</dbReference>
<organism evidence="1 2">
    <name type="scientific">Trypanosoma theileri</name>
    <dbReference type="NCBI Taxonomy" id="67003"/>
    <lineage>
        <taxon>Eukaryota</taxon>
        <taxon>Discoba</taxon>
        <taxon>Euglenozoa</taxon>
        <taxon>Kinetoplastea</taxon>
        <taxon>Metakinetoplastina</taxon>
        <taxon>Trypanosomatida</taxon>
        <taxon>Trypanosomatidae</taxon>
        <taxon>Trypanosoma</taxon>
    </lineage>
</organism>
<dbReference type="OrthoDB" id="423589at2759"/>
<name>A0A1X0P1J7_9TRYP</name>
<evidence type="ECO:0000313" key="1">
    <source>
        <dbReference type="EMBL" id="ORC90708.1"/>
    </source>
</evidence>
<evidence type="ECO:0000313" key="2">
    <source>
        <dbReference type="Proteomes" id="UP000192257"/>
    </source>
</evidence>
<dbReference type="InterPro" id="IPR011990">
    <property type="entry name" value="TPR-like_helical_dom_sf"/>
</dbReference>
<comment type="caution">
    <text evidence="1">The sequence shown here is derived from an EMBL/GenBank/DDBJ whole genome shotgun (WGS) entry which is preliminary data.</text>
</comment>
<keyword evidence="2" id="KW-1185">Reference proteome</keyword>
<dbReference type="AlphaFoldDB" id="A0A1X0P1J7"/>
<gene>
    <name evidence="1" type="ORF">TM35_000071320</name>
</gene>
<sequence>MNDTIGELESKLDELTRIKVFDDDVRSGVDSLLESMPNPDEERDPDRRIRLLVLRCKALTLLPVFSMEAERDCSAALKLRHDRPDLWVLLSECLARRRATREACDALDHALRLDAANVEALCQYSRLLRGLSADPQVPAGERQRHLLEAVARGKAAASAAPGCADGWHSYAIALLSAALADGVDLAGVRRAALAMRQAATLASSDPDVRFNKAAIEGLLGHFGTAACDLLAAHEADPRRLPGTLRLLEDHIAILRRARSRIDSAQQTGKRAFAALLAKLPTPAEGATTRNLLEGQTMPTCRITVGVVDVLSESTMEPMVVLAAEKSGEFVLLLFYGLQRNAIKINDTIITLSFPGSTVLRVQHDVPAVPLLDSSSFESTYTQVFVDLKTTLVNGSPIPARMLLPPRISSRLFV</sequence>
<dbReference type="VEuPathDB" id="TriTrypDB:TM35_000071320"/>
<dbReference type="Gene3D" id="1.25.40.10">
    <property type="entry name" value="Tetratricopeptide repeat domain"/>
    <property type="match status" value="1"/>
</dbReference>
<dbReference type="GeneID" id="39983358"/>
<dbReference type="STRING" id="67003.A0A1X0P1J7"/>
<dbReference type="Gene3D" id="2.40.50.550">
    <property type="match status" value="1"/>
</dbReference>
<dbReference type="Proteomes" id="UP000192257">
    <property type="component" value="Unassembled WGS sequence"/>
</dbReference>